<dbReference type="AlphaFoldDB" id="A0A1I2VCL0"/>
<accession>A0A1I2VCL0</accession>
<reference evidence="1 2" key="1">
    <citation type="submission" date="2016-10" db="EMBL/GenBank/DDBJ databases">
        <authorList>
            <person name="de Groot N.N."/>
        </authorList>
    </citation>
    <scope>NUCLEOTIDE SEQUENCE [LARGE SCALE GENOMIC DNA]</scope>
    <source>
        <strain evidence="1 2">OK461</strain>
    </source>
</reference>
<evidence type="ECO:0000313" key="1">
    <source>
        <dbReference type="EMBL" id="SFG84881.1"/>
    </source>
</evidence>
<dbReference type="Proteomes" id="UP000181942">
    <property type="component" value="Unassembled WGS sequence"/>
</dbReference>
<sequence>MLDRLLPCTESLSAGGWIPGALCIGTRGHHGGKDVVAVRPGGPVVCIALRPTAPSSLIAVSARDDAEATARWLYRPAPKIDSSTCRRQAIPVPEETGHS</sequence>
<protein>
    <submittedName>
        <fullName evidence="1">Uncharacterized protein</fullName>
    </submittedName>
</protein>
<gene>
    <name evidence="1" type="ORF">SAMN02787118_13090</name>
</gene>
<name>A0A1I2VCL0_9ACTN</name>
<evidence type="ECO:0000313" key="2">
    <source>
        <dbReference type="Proteomes" id="UP000181942"/>
    </source>
</evidence>
<dbReference type="EMBL" id="FONR01000030">
    <property type="protein sequence ID" value="SFG84881.1"/>
    <property type="molecule type" value="Genomic_DNA"/>
</dbReference>
<proteinExistence type="predicted"/>
<organism evidence="1 2">
    <name type="scientific">Streptomyces mirabilis</name>
    <dbReference type="NCBI Taxonomy" id="68239"/>
    <lineage>
        <taxon>Bacteria</taxon>
        <taxon>Bacillati</taxon>
        <taxon>Actinomycetota</taxon>
        <taxon>Actinomycetes</taxon>
        <taxon>Kitasatosporales</taxon>
        <taxon>Streptomycetaceae</taxon>
        <taxon>Streptomyces</taxon>
    </lineage>
</organism>